<evidence type="ECO:0000256" key="1">
    <source>
        <dbReference type="ARBA" id="ARBA00004496"/>
    </source>
</evidence>
<dbReference type="GO" id="GO:0000177">
    <property type="term" value="C:cytoplasmic exosome (RNase complex)"/>
    <property type="evidence" value="ECO:0007669"/>
    <property type="project" value="TreeGrafter"/>
</dbReference>
<dbReference type="InterPro" id="IPR036345">
    <property type="entry name" value="ExoRNase_PH_dom2_sf"/>
</dbReference>
<dbReference type="PANTHER" id="PTHR11097">
    <property type="entry name" value="EXOSOME COMPLEX EXONUCLEASE RIBOSOMAL RNA PROCESSING PROTEIN"/>
    <property type="match status" value="1"/>
</dbReference>
<evidence type="ECO:0000256" key="2">
    <source>
        <dbReference type="ARBA" id="ARBA00022490"/>
    </source>
</evidence>
<sequence>MMDIKRIISKIEKNYIKSNLKKEERIDGRGLWEYRDYNIESDIIASAEGSADVSLGGTRIITGLKYDVGQPFPDLPNEGVCTVMAELLPLASPLFERGPPDKQSIELARVVDRGIRHADCVQTKKLCIKENEAVYILFVDMYVINHDGNLIDVGAVSALTTLVSAHVPEGIIGKDGGLEWTGKYLTGEKIVNELPLAMTYGKIDDIIFLDPNLPEELVSEGKISISVTEDKITSIQKSGVATFSIDEIKMLSKKTLELGQKLRKELNLLQYKSNFD</sequence>
<dbReference type="Pfam" id="PF03725">
    <property type="entry name" value="RNase_PH_C"/>
    <property type="match status" value="1"/>
</dbReference>
<evidence type="ECO:0000259" key="4">
    <source>
        <dbReference type="Pfam" id="PF01138"/>
    </source>
</evidence>
<evidence type="ECO:0000256" key="3">
    <source>
        <dbReference type="ARBA" id="ARBA00022835"/>
    </source>
</evidence>
<comment type="caution">
    <text evidence="6">The sequence shown here is derived from an EMBL/GenBank/DDBJ whole genome shotgun (WGS) entry which is preliminary data.</text>
</comment>
<dbReference type="InterPro" id="IPR001247">
    <property type="entry name" value="ExoRNase_PH_dom1"/>
</dbReference>
<dbReference type="Gene3D" id="3.30.230.70">
    <property type="entry name" value="GHMP Kinase, N-terminal domain"/>
    <property type="match status" value="1"/>
</dbReference>
<evidence type="ECO:0000259" key="5">
    <source>
        <dbReference type="Pfam" id="PF03725"/>
    </source>
</evidence>
<name>A0A0F9L6M3_9ZZZZ</name>
<dbReference type="InterPro" id="IPR015847">
    <property type="entry name" value="ExoRNase_PH_dom2"/>
</dbReference>
<accession>A0A0F9L6M3</accession>
<dbReference type="InterPro" id="IPR050590">
    <property type="entry name" value="Exosome_comp_Rrp42_subfam"/>
</dbReference>
<dbReference type="AlphaFoldDB" id="A0A0F9L6M3"/>
<dbReference type="GO" id="GO:0035925">
    <property type="term" value="F:mRNA 3'-UTR AU-rich region binding"/>
    <property type="evidence" value="ECO:0007669"/>
    <property type="project" value="TreeGrafter"/>
</dbReference>
<proteinExistence type="predicted"/>
<feature type="domain" description="Exoribonuclease phosphorolytic" evidence="5">
    <location>
        <begin position="194"/>
        <end position="249"/>
    </location>
</feature>
<dbReference type="GO" id="GO:0016075">
    <property type="term" value="P:rRNA catabolic process"/>
    <property type="evidence" value="ECO:0007669"/>
    <property type="project" value="TreeGrafter"/>
</dbReference>
<dbReference type="PANTHER" id="PTHR11097:SF8">
    <property type="entry name" value="EXOSOME COMPLEX COMPONENT RRP42"/>
    <property type="match status" value="1"/>
</dbReference>
<feature type="domain" description="Exoribonuclease phosphorolytic" evidence="4">
    <location>
        <begin position="33"/>
        <end position="168"/>
    </location>
</feature>
<keyword evidence="2" id="KW-0963">Cytoplasm</keyword>
<protein>
    <submittedName>
        <fullName evidence="6">Uncharacterized protein</fullName>
    </submittedName>
</protein>
<dbReference type="SUPFAM" id="SSF55666">
    <property type="entry name" value="Ribonuclease PH domain 2-like"/>
    <property type="match status" value="1"/>
</dbReference>
<organism evidence="6">
    <name type="scientific">marine sediment metagenome</name>
    <dbReference type="NCBI Taxonomy" id="412755"/>
    <lineage>
        <taxon>unclassified sequences</taxon>
        <taxon>metagenomes</taxon>
        <taxon>ecological metagenomes</taxon>
    </lineage>
</organism>
<dbReference type="Pfam" id="PF01138">
    <property type="entry name" value="RNase_PH"/>
    <property type="match status" value="1"/>
</dbReference>
<reference evidence="6" key="1">
    <citation type="journal article" date="2015" name="Nature">
        <title>Complex archaea that bridge the gap between prokaryotes and eukaryotes.</title>
        <authorList>
            <person name="Spang A."/>
            <person name="Saw J.H."/>
            <person name="Jorgensen S.L."/>
            <person name="Zaremba-Niedzwiedzka K."/>
            <person name="Martijn J."/>
            <person name="Lind A.E."/>
            <person name="van Eijk R."/>
            <person name="Schleper C."/>
            <person name="Guy L."/>
            <person name="Ettema T.J."/>
        </authorList>
    </citation>
    <scope>NUCLEOTIDE SEQUENCE</scope>
</reference>
<keyword evidence="3" id="KW-0271">Exosome</keyword>
<dbReference type="EMBL" id="LAZR01006674">
    <property type="protein sequence ID" value="KKM90419.1"/>
    <property type="molecule type" value="Genomic_DNA"/>
</dbReference>
<evidence type="ECO:0000313" key="6">
    <source>
        <dbReference type="EMBL" id="KKM90419.1"/>
    </source>
</evidence>
<gene>
    <name evidence="6" type="ORF">LCGC14_1238780</name>
</gene>
<comment type="subcellular location">
    <subcellularLocation>
        <location evidence="1">Cytoplasm</location>
    </subcellularLocation>
</comment>
<dbReference type="InterPro" id="IPR027408">
    <property type="entry name" value="PNPase/RNase_PH_dom_sf"/>
</dbReference>
<dbReference type="SUPFAM" id="SSF54211">
    <property type="entry name" value="Ribosomal protein S5 domain 2-like"/>
    <property type="match status" value="1"/>
</dbReference>
<dbReference type="InterPro" id="IPR020568">
    <property type="entry name" value="Ribosomal_Su5_D2-typ_SF"/>
</dbReference>